<keyword evidence="2" id="KW-1185">Reference proteome</keyword>
<name>A0ACB5SRA8_AMBMO</name>
<reference evidence="1" key="1">
    <citation type="submission" date="2023-04" db="EMBL/GenBank/DDBJ databases">
        <title>Ambrosiozyma monospora NBRC 10751.</title>
        <authorList>
            <person name="Ichikawa N."/>
            <person name="Sato H."/>
            <person name="Tonouchi N."/>
        </authorList>
    </citation>
    <scope>NUCLEOTIDE SEQUENCE</scope>
    <source>
        <strain evidence="1">NBRC 10751</strain>
    </source>
</reference>
<comment type="caution">
    <text evidence="1">The sequence shown here is derived from an EMBL/GenBank/DDBJ whole genome shotgun (WGS) entry which is preliminary data.</text>
</comment>
<sequence length="221" mass="25827">MDFNFEFLKEFPTTRTLEIIIRIEEPEDLDSARCAAKNAAKWVKRGEREGIPRQTNLLLDDFKCTFDDLNRGSGLNDGGILSRDDRFYIYEISEYSYEKGWVERNSLPFFDGFENRMLSMTYIATEDDAGVGVKDQNGNFNWLNRFSSLKKLNLIIEDLWWDVVKPIKLESDTIVILSIARDDRDVVLLKTPQLRELCIGGDRLYRVREDMEKLTNLQFIS</sequence>
<dbReference type="EMBL" id="BSXS01000056">
    <property type="protein sequence ID" value="GME70559.1"/>
    <property type="molecule type" value="Genomic_DNA"/>
</dbReference>
<dbReference type="Proteomes" id="UP001165064">
    <property type="component" value="Unassembled WGS sequence"/>
</dbReference>
<accession>A0ACB5SRA8</accession>
<organism evidence="1 2">
    <name type="scientific">Ambrosiozyma monospora</name>
    <name type="common">Yeast</name>
    <name type="synonym">Endomycopsis monosporus</name>
    <dbReference type="NCBI Taxonomy" id="43982"/>
    <lineage>
        <taxon>Eukaryota</taxon>
        <taxon>Fungi</taxon>
        <taxon>Dikarya</taxon>
        <taxon>Ascomycota</taxon>
        <taxon>Saccharomycotina</taxon>
        <taxon>Pichiomycetes</taxon>
        <taxon>Pichiales</taxon>
        <taxon>Pichiaceae</taxon>
        <taxon>Ambrosiozyma</taxon>
    </lineage>
</organism>
<protein>
    <submittedName>
        <fullName evidence="1">Unnamed protein product</fullName>
    </submittedName>
</protein>
<proteinExistence type="predicted"/>
<evidence type="ECO:0000313" key="2">
    <source>
        <dbReference type="Proteomes" id="UP001165064"/>
    </source>
</evidence>
<gene>
    <name evidence="1" type="ORF">Amon02_000024300</name>
</gene>
<evidence type="ECO:0000313" key="1">
    <source>
        <dbReference type="EMBL" id="GME70559.1"/>
    </source>
</evidence>